<sequence length="215" mass="24377">MFFLLYASVSAGFYGNLFNWSHHASSVRPCGRQVASLESLGVIDTRCPLTVHGMSHTLPNNLNAKLLADMKYPDYHPKDYAAGSLVSKLRWSGKKLLSYEEPCRADEKCSFHVDFSEPQQWRIKFNLSLVLGTKPKDTPKWKTSLNNSYSVTFLGPTIASVYINQIMYEITWRRKSLVHVSCSSCRGDHKKVTLSPFYNNHPVGALFLHQRTLSS</sequence>
<reference evidence="1" key="1">
    <citation type="submission" date="2022-04" db="EMBL/GenBank/DDBJ databases">
        <title>Genome of the entomopathogenic fungus Entomophthora muscae.</title>
        <authorList>
            <person name="Elya C."/>
            <person name="Lovett B.R."/>
            <person name="Lee E."/>
            <person name="Macias A.M."/>
            <person name="Hajek A.E."/>
            <person name="De Bivort B.L."/>
            <person name="Kasson M.T."/>
            <person name="De Fine Licht H.H."/>
            <person name="Stajich J.E."/>
        </authorList>
    </citation>
    <scope>NUCLEOTIDE SEQUENCE</scope>
    <source>
        <strain evidence="1">Berkeley</strain>
    </source>
</reference>
<dbReference type="Proteomes" id="UP001165960">
    <property type="component" value="Unassembled WGS sequence"/>
</dbReference>
<proteinExistence type="predicted"/>
<name>A0ACC2U430_9FUNG</name>
<dbReference type="EMBL" id="QTSX02001466">
    <property type="protein sequence ID" value="KAJ9081618.1"/>
    <property type="molecule type" value="Genomic_DNA"/>
</dbReference>
<gene>
    <name evidence="1" type="ORF">DSO57_1012734</name>
</gene>
<accession>A0ACC2U430</accession>
<evidence type="ECO:0000313" key="1">
    <source>
        <dbReference type="EMBL" id="KAJ9081618.1"/>
    </source>
</evidence>
<keyword evidence="2" id="KW-1185">Reference proteome</keyword>
<organism evidence="1 2">
    <name type="scientific">Entomophthora muscae</name>
    <dbReference type="NCBI Taxonomy" id="34485"/>
    <lineage>
        <taxon>Eukaryota</taxon>
        <taxon>Fungi</taxon>
        <taxon>Fungi incertae sedis</taxon>
        <taxon>Zoopagomycota</taxon>
        <taxon>Entomophthoromycotina</taxon>
        <taxon>Entomophthoromycetes</taxon>
        <taxon>Entomophthorales</taxon>
        <taxon>Entomophthoraceae</taxon>
        <taxon>Entomophthora</taxon>
    </lineage>
</organism>
<evidence type="ECO:0000313" key="2">
    <source>
        <dbReference type="Proteomes" id="UP001165960"/>
    </source>
</evidence>
<comment type="caution">
    <text evidence="1">The sequence shown here is derived from an EMBL/GenBank/DDBJ whole genome shotgun (WGS) entry which is preliminary data.</text>
</comment>
<protein>
    <submittedName>
        <fullName evidence="1">Uncharacterized protein</fullName>
    </submittedName>
</protein>